<dbReference type="STRING" id="1149755.A0A2J6QU72"/>
<dbReference type="InterPro" id="IPR010730">
    <property type="entry name" value="HET"/>
</dbReference>
<dbReference type="Proteomes" id="UP000235786">
    <property type="component" value="Unassembled WGS sequence"/>
</dbReference>
<evidence type="ECO:0000259" key="1">
    <source>
        <dbReference type="Pfam" id="PF06985"/>
    </source>
</evidence>
<proteinExistence type="predicted"/>
<dbReference type="PANTHER" id="PTHR33112:SF16">
    <property type="entry name" value="HETEROKARYON INCOMPATIBILITY DOMAIN-CONTAINING PROTEIN"/>
    <property type="match status" value="1"/>
</dbReference>
<evidence type="ECO:0000313" key="2">
    <source>
        <dbReference type="EMBL" id="PMD29818.1"/>
    </source>
</evidence>
<protein>
    <recommendedName>
        <fullName evidence="1">Heterokaryon incompatibility domain-containing protein</fullName>
    </recommendedName>
</protein>
<dbReference type="OrthoDB" id="5362512at2759"/>
<sequence>GTKSRFVTVSSNIEAWMCSIPLQDMPPTFQDAVYTTRQLGYRYLWIDSLCIIQDDHQDWVAESTRMREYYKHAAITISCDSTSGDDVGFLKHERKVETLSVILSSNDEVGFRRQVRWPKFQKRDTFISERAWTLQEFVLSPRSLSYTSQQIVWECHTRKYCESSENSLEDSHLSQFWGTKRFFLALATGRQQVLKFGHVFHHLFRWYNLVNDYRLRDLTYGQDFLPAISGIAREIKAQAGGTYLAGIWLEDIHRGLMWAMDGAGKIPETYHAPSWSWASLQ</sequence>
<evidence type="ECO:0000313" key="3">
    <source>
        <dbReference type="Proteomes" id="UP000235786"/>
    </source>
</evidence>
<feature type="non-terminal residue" evidence="2">
    <location>
        <position position="281"/>
    </location>
</feature>
<accession>A0A2J6QU72</accession>
<dbReference type="AlphaFoldDB" id="A0A2J6QU72"/>
<keyword evidence="3" id="KW-1185">Reference proteome</keyword>
<reference evidence="2 3" key="1">
    <citation type="submission" date="2016-04" db="EMBL/GenBank/DDBJ databases">
        <title>A degradative enzymes factory behind the ericoid mycorrhizal symbiosis.</title>
        <authorList>
            <consortium name="DOE Joint Genome Institute"/>
            <person name="Martino E."/>
            <person name="Morin E."/>
            <person name="Grelet G."/>
            <person name="Kuo A."/>
            <person name="Kohler A."/>
            <person name="Daghino S."/>
            <person name="Barry K."/>
            <person name="Choi C."/>
            <person name="Cichocki N."/>
            <person name="Clum A."/>
            <person name="Copeland A."/>
            <person name="Hainaut M."/>
            <person name="Haridas S."/>
            <person name="Labutti K."/>
            <person name="Lindquist E."/>
            <person name="Lipzen A."/>
            <person name="Khouja H.-R."/>
            <person name="Murat C."/>
            <person name="Ohm R."/>
            <person name="Olson A."/>
            <person name="Spatafora J."/>
            <person name="Veneault-Fourrey C."/>
            <person name="Henrissat B."/>
            <person name="Grigoriev I."/>
            <person name="Martin F."/>
            <person name="Perotto S."/>
        </authorList>
    </citation>
    <scope>NUCLEOTIDE SEQUENCE [LARGE SCALE GENOMIC DNA]</scope>
    <source>
        <strain evidence="2 3">F</strain>
    </source>
</reference>
<feature type="non-terminal residue" evidence="2">
    <location>
        <position position="1"/>
    </location>
</feature>
<dbReference type="Pfam" id="PF06985">
    <property type="entry name" value="HET"/>
    <property type="match status" value="1"/>
</dbReference>
<feature type="domain" description="Heterokaryon incompatibility" evidence="1">
    <location>
        <begin position="21"/>
        <end position="136"/>
    </location>
</feature>
<gene>
    <name evidence="2" type="ORF">L207DRAFT_391307</name>
</gene>
<name>A0A2J6QU72_HYAVF</name>
<organism evidence="2 3">
    <name type="scientific">Hyaloscypha variabilis (strain UAMH 11265 / GT02V1 / F)</name>
    <name type="common">Meliniomyces variabilis</name>
    <dbReference type="NCBI Taxonomy" id="1149755"/>
    <lineage>
        <taxon>Eukaryota</taxon>
        <taxon>Fungi</taxon>
        <taxon>Dikarya</taxon>
        <taxon>Ascomycota</taxon>
        <taxon>Pezizomycotina</taxon>
        <taxon>Leotiomycetes</taxon>
        <taxon>Helotiales</taxon>
        <taxon>Hyaloscyphaceae</taxon>
        <taxon>Hyaloscypha</taxon>
        <taxon>Hyaloscypha variabilis</taxon>
    </lineage>
</organism>
<dbReference type="EMBL" id="KZ613971">
    <property type="protein sequence ID" value="PMD29818.1"/>
    <property type="molecule type" value="Genomic_DNA"/>
</dbReference>
<dbReference type="PANTHER" id="PTHR33112">
    <property type="entry name" value="DOMAIN PROTEIN, PUTATIVE-RELATED"/>
    <property type="match status" value="1"/>
</dbReference>